<dbReference type="Proteomes" id="UP000824120">
    <property type="component" value="Chromosome 1"/>
</dbReference>
<reference evidence="1 2" key="1">
    <citation type="submission" date="2020-09" db="EMBL/GenBank/DDBJ databases">
        <title>De no assembly of potato wild relative species, Solanum commersonii.</title>
        <authorList>
            <person name="Cho K."/>
        </authorList>
    </citation>
    <scope>NUCLEOTIDE SEQUENCE [LARGE SCALE GENOMIC DNA]</scope>
    <source>
        <strain evidence="1">LZ3.2</strain>
        <tissue evidence="1">Leaf</tissue>
    </source>
</reference>
<comment type="caution">
    <text evidence="1">The sequence shown here is derived from an EMBL/GenBank/DDBJ whole genome shotgun (WGS) entry which is preliminary data.</text>
</comment>
<protein>
    <submittedName>
        <fullName evidence="1">Uncharacterized protein</fullName>
    </submittedName>
</protein>
<gene>
    <name evidence="1" type="ORF">H5410_001060</name>
</gene>
<dbReference type="AlphaFoldDB" id="A0A9J6AZ32"/>
<proteinExistence type="predicted"/>
<sequence length="101" mass="11882">MLNSWSQISAIKEDFGPHGTIIQKTGRKTSKNIQESTKIIHQRPKIIQKTGRKTSKKIQESTEKSVNDRDQYVAIYLDSAYFEHIIYVSQYYLFMYLVETF</sequence>
<evidence type="ECO:0000313" key="2">
    <source>
        <dbReference type="Proteomes" id="UP000824120"/>
    </source>
</evidence>
<keyword evidence="2" id="KW-1185">Reference proteome</keyword>
<evidence type="ECO:0000313" key="1">
    <source>
        <dbReference type="EMBL" id="KAG5629343.1"/>
    </source>
</evidence>
<organism evidence="1 2">
    <name type="scientific">Solanum commersonii</name>
    <name type="common">Commerson's wild potato</name>
    <name type="synonym">Commerson's nightshade</name>
    <dbReference type="NCBI Taxonomy" id="4109"/>
    <lineage>
        <taxon>Eukaryota</taxon>
        <taxon>Viridiplantae</taxon>
        <taxon>Streptophyta</taxon>
        <taxon>Embryophyta</taxon>
        <taxon>Tracheophyta</taxon>
        <taxon>Spermatophyta</taxon>
        <taxon>Magnoliopsida</taxon>
        <taxon>eudicotyledons</taxon>
        <taxon>Gunneridae</taxon>
        <taxon>Pentapetalae</taxon>
        <taxon>asterids</taxon>
        <taxon>lamiids</taxon>
        <taxon>Solanales</taxon>
        <taxon>Solanaceae</taxon>
        <taxon>Solanoideae</taxon>
        <taxon>Solaneae</taxon>
        <taxon>Solanum</taxon>
    </lineage>
</organism>
<name>A0A9J6AZ32_SOLCO</name>
<dbReference type="EMBL" id="JACXVP010000001">
    <property type="protein sequence ID" value="KAG5629343.1"/>
    <property type="molecule type" value="Genomic_DNA"/>
</dbReference>
<accession>A0A9J6AZ32</accession>